<dbReference type="Gene3D" id="2.60.40.10">
    <property type="entry name" value="Immunoglobulins"/>
    <property type="match status" value="1"/>
</dbReference>
<gene>
    <name evidence="4" type="ORF">BPLLOOKG_00033</name>
    <name evidence="5" type="ORF">EGELPFMD_00035</name>
</gene>
<organism evidence="4">
    <name type="scientific">Candidatus Methanogaster sp. ANME-2c ERB4</name>
    <dbReference type="NCBI Taxonomy" id="2759911"/>
    <lineage>
        <taxon>Archaea</taxon>
        <taxon>Methanobacteriati</taxon>
        <taxon>Methanobacteriota</taxon>
        <taxon>Stenosarchaea group</taxon>
        <taxon>Methanomicrobia</taxon>
        <taxon>Methanosarcinales</taxon>
        <taxon>ANME-2 cluster</taxon>
        <taxon>Candidatus Methanogasteraceae</taxon>
        <taxon>Candidatus Methanogaster</taxon>
    </lineage>
</organism>
<feature type="domain" description="DUF2341" evidence="3">
    <location>
        <begin position="70"/>
        <end position="150"/>
    </location>
</feature>
<dbReference type="InterPro" id="IPR018765">
    <property type="entry name" value="DUF2341"/>
</dbReference>
<dbReference type="EMBL" id="MT630864">
    <property type="protein sequence ID" value="QNO43807.1"/>
    <property type="molecule type" value="Genomic_DNA"/>
</dbReference>
<feature type="transmembrane region" description="Helical" evidence="2">
    <location>
        <begin position="598"/>
        <end position="617"/>
    </location>
</feature>
<feature type="region of interest" description="Disordered" evidence="1">
    <location>
        <begin position="430"/>
        <end position="465"/>
    </location>
</feature>
<protein>
    <recommendedName>
        <fullName evidence="3">DUF2341 domain-containing protein</fullName>
    </recommendedName>
</protein>
<dbReference type="Pfam" id="PF10102">
    <property type="entry name" value="DUF2341"/>
    <property type="match status" value="1"/>
</dbReference>
<evidence type="ECO:0000313" key="5">
    <source>
        <dbReference type="EMBL" id="QNO50615.1"/>
    </source>
</evidence>
<feature type="compositionally biased region" description="Polar residues" evidence="1">
    <location>
        <begin position="446"/>
        <end position="465"/>
    </location>
</feature>
<reference evidence="4" key="1">
    <citation type="submission" date="2020-06" db="EMBL/GenBank/DDBJ databases">
        <title>Unique genomic features of the anaerobic methanotrophic archaea.</title>
        <authorList>
            <person name="Chadwick G.L."/>
            <person name="Skennerton C.T."/>
            <person name="Laso-Perez R."/>
            <person name="Leu A.O."/>
            <person name="Speth D.R."/>
            <person name="Yu H."/>
            <person name="Morgan-Lang C."/>
            <person name="Hatzenpichler R."/>
            <person name="Goudeau D."/>
            <person name="Malmstrom R."/>
            <person name="Brazelton W.J."/>
            <person name="Woyke T."/>
            <person name="Hallam S.J."/>
            <person name="Tyson G.W."/>
            <person name="Wegener G."/>
            <person name="Boetius A."/>
            <person name="Orphan V."/>
        </authorList>
    </citation>
    <scope>NUCLEOTIDE SEQUENCE</scope>
</reference>
<keyword evidence="2" id="KW-0812">Transmembrane</keyword>
<evidence type="ECO:0000256" key="1">
    <source>
        <dbReference type="SAM" id="MobiDB-lite"/>
    </source>
</evidence>
<dbReference type="InterPro" id="IPR013783">
    <property type="entry name" value="Ig-like_fold"/>
</dbReference>
<dbReference type="PANTHER" id="PTHR12861:SF3">
    <property type="entry name" value="TRANSLOCON-ASSOCIATED PROTEIN SUBUNIT BETA"/>
    <property type="match status" value="1"/>
</dbReference>
<evidence type="ECO:0000256" key="2">
    <source>
        <dbReference type="SAM" id="Phobius"/>
    </source>
</evidence>
<name>A0A7G9Y723_9EURY</name>
<keyword evidence="2" id="KW-0472">Membrane</keyword>
<dbReference type="EMBL" id="MT631442">
    <property type="protein sequence ID" value="QNO50615.1"/>
    <property type="molecule type" value="Genomic_DNA"/>
</dbReference>
<dbReference type="PANTHER" id="PTHR12861">
    <property type="entry name" value="TRANSLOCON-ASSOCIATED PROTEIN, BETA SUBUNIT PRECURSOR TRAP-BETA SIGNAL SEQUENCE RECEPTOR BETA SUBUNIT"/>
    <property type="match status" value="1"/>
</dbReference>
<dbReference type="AlphaFoldDB" id="A0A7G9Y723"/>
<keyword evidence="2" id="KW-1133">Transmembrane helix</keyword>
<evidence type="ECO:0000313" key="4">
    <source>
        <dbReference type="EMBL" id="QNO43807.1"/>
    </source>
</evidence>
<dbReference type="Pfam" id="PF05753">
    <property type="entry name" value="TRAP_beta"/>
    <property type="match status" value="1"/>
</dbReference>
<evidence type="ECO:0000259" key="3">
    <source>
        <dbReference type="Pfam" id="PF10102"/>
    </source>
</evidence>
<sequence>MCEVRLAVLASVLAGLLLLAALPAAASAGLAGWQYQREIAVQENSGETLRDYQVLVALAGSDFPEEAQPDGDDIRFTDADGVNLGYWIEEFDAGSKRARIWVKVPEIPANGEAGVTMWCGNPGAASESDGEAVFEFFDDFENDNLDKWDVSDGWATTTDAYQGDYSAYASGAPYDLIKSVNMKKGIFEGSFKFTEMNQYHYPYISPFDSVCGSGDFPYLLSAKPDGHFGYWPCSWPYHNFPIDVSYTTNQWYNVRMDFDFSVMRYCIYINGKLKTPSGLNLIVGTKLVSLRHLNTNSRGSGGMFVDVSRIRQYTASEPTVTLATPAPATHTALAITKSPTPHSIRQFQETTITIAIENTGTTDATDIEITDRVHPSFDLTSGDFPNPKRYDLIRPGETRDLQYTIRAKESGTFTLDPATVTYADEDGNIQEASSEPASIKVIPSTEGGTSDGTSRSNPSVSTASVQLHGEKTDVVLGEDILLKLSAVNLITKPTMHVQVIIIPPSGMSVTSSAFAKSGAGQYTTTYELEPGSGKDIEVAIRSNQVGDFDVNGRIIYYFGDDREDAEDHTLILPITVRAEAEQGAERTESSSESKGSSAPGFAAVVAVIGLLVAYLWGNKR</sequence>
<proteinExistence type="predicted"/>
<accession>A0A7G9Y723</accession>